<gene>
    <name evidence="2" type="ORF">QBC35DRAFT_544191</name>
</gene>
<protein>
    <recommendedName>
        <fullName evidence="4">HD domain-containing protein</fullName>
    </recommendedName>
</protein>
<reference evidence="2" key="2">
    <citation type="submission" date="2023-05" db="EMBL/GenBank/DDBJ databases">
        <authorList>
            <consortium name="Lawrence Berkeley National Laboratory"/>
            <person name="Steindorff A."/>
            <person name="Hensen N."/>
            <person name="Bonometti L."/>
            <person name="Westerberg I."/>
            <person name="Brannstrom I.O."/>
            <person name="Guillou S."/>
            <person name="Cros-Aarteil S."/>
            <person name="Calhoun S."/>
            <person name="Haridas S."/>
            <person name="Kuo A."/>
            <person name="Mondo S."/>
            <person name="Pangilinan J."/>
            <person name="Riley R."/>
            <person name="Labutti K."/>
            <person name="Andreopoulos B."/>
            <person name="Lipzen A."/>
            <person name="Chen C."/>
            <person name="Yanf M."/>
            <person name="Daum C."/>
            <person name="Ng V."/>
            <person name="Clum A."/>
            <person name="Ohm R."/>
            <person name="Martin F."/>
            <person name="Silar P."/>
            <person name="Natvig D."/>
            <person name="Lalanne C."/>
            <person name="Gautier V."/>
            <person name="Ament-Velasquez S.L."/>
            <person name="Kruys A."/>
            <person name="Hutchinson M.I."/>
            <person name="Powell A.J."/>
            <person name="Barry K."/>
            <person name="Miller A.N."/>
            <person name="Grigoriev I.V."/>
            <person name="Debuchy R."/>
            <person name="Gladieux P."/>
            <person name="Thoren M.H."/>
            <person name="Johannesson H."/>
        </authorList>
    </citation>
    <scope>NUCLEOTIDE SEQUENCE</scope>
    <source>
        <strain evidence="2">PSN309</strain>
    </source>
</reference>
<evidence type="ECO:0000313" key="3">
    <source>
        <dbReference type="Proteomes" id="UP001302126"/>
    </source>
</evidence>
<evidence type="ECO:0000313" key="2">
    <source>
        <dbReference type="EMBL" id="KAK4183295.1"/>
    </source>
</evidence>
<evidence type="ECO:0000256" key="1">
    <source>
        <dbReference type="SAM" id="SignalP"/>
    </source>
</evidence>
<dbReference type="PANTHER" id="PTHR35569:SF1">
    <property type="entry name" value="CYANAMIDE HYDRATASE DDI2-RELATED"/>
    <property type="match status" value="1"/>
</dbReference>
<feature type="chain" id="PRO_5042812018" description="HD domain-containing protein" evidence="1">
    <location>
        <begin position="25"/>
        <end position="274"/>
    </location>
</feature>
<name>A0AAN7AEU0_9PEZI</name>
<dbReference type="AlphaFoldDB" id="A0AAN7AEU0"/>
<dbReference type="PANTHER" id="PTHR35569">
    <property type="entry name" value="CYANAMIDE HYDRATASE DDI2-RELATED"/>
    <property type="match status" value="1"/>
</dbReference>
<sequence>MRLLQALLTPLLPLLLLLTTLALANPSSPRPSLSRRTLAGISVIDTPIVRDAQAYAKLHCSPSTYQHVMRTWLFGVYHLSHDALLASKVDLEVHAVGLILHDLATNHSLDDPFVSPDRRFEVDSAIAAADFLRNHPDGKKWHDYRVQRVWDGIALHAEPKLALYKEPDVFAIYWGNELDFSWDRPGGEKKGVTKEERDRVLKEFPRPEGEGGGGGPPGVSGFIAWYCKHKPESTYNTWMQAFGEVLVPGYSAVGHRVLDGSLAAGGLNMSQYLS</sequence>
<reference evidence="2" key="1">
    <citation type="journal article" date="2023" name="Mol. Phylogenet. Evol.">
        <title>Genome-scale phylogeny and comparative genomics of the fungal order Sordariales.</title>
        <authorList>
            <person name="Hensen N."/>
            <person name="Bonometti L."/>
            <person name="Westerberg I."/>
            <person name="Brannstrom I.O."/>
            <person name="Guillou S."/>
            <person name="Cros-Aarteil S."/>
            <person name="Calhoun S."/>
            <person name="Haridas S."/>
            <person name="Kuo A."/>
            <person name="Mondo S."/>
            <person name="Pangilinan J."/>
            <person name="Riley R."/>
            <person name="LaButti K."/>
            <person name="Andreopoulos B."/>
            <person name="Lipzen A."/>
            <person name="Chen C."/>
            <person name="Yan M."/>
            <person name="Daum C."/>
            <person name="Ng V."/>
            <person name="Clum A."/>
            <person name="Steindorff A."/>
            <person name="Ohm R.A."/>
            <person name="Martin F."/>
            <person name="Silar P."/>
            <person name="Natvig D.O."/>
            <person name="Lalanne C."/>
            <person name="Gautier V."/>
            <person name="Ament-Velasquez S.L."/>
            <person name="Kruys A."/>
            <person name="Hutchinson M.I."/>
            <person name="Powell A.J."/>
            <person name="Barry K."/>
            <person name="Miller A.N."/>
            <person name="Grigoriev I.V."/>
            <person name="Debuchy R."/>
            <person name="Gladieux P."/>
            <person name="Hiltunen Thoren M."/>
            <person name="Johannesson H."/>
        </authorList>
    </citation>
    <scope>NUCLEOTIDE SEQUENCE</scope>
    <source>
        <strain evidence="2">PSN309</strain>
    </source>
</reference>
<feature type="signal peptide" evidence="1">
    <location>
        <begin position="1"/>
        <end position="24"/>
    </location>
</feature>
<dbReference type="SUPFAM" id="SSF109604">
    <property type="entry name" value="HD-domain/PDEase-like"/>
    <property type="match status" value="1"/>
</dbReference>
<accession>A0AAN7AEU0</accession>
<dbReference type="EMBL" id="MU864560">
    <property type="protein sequence ID" value="KAK4183295.1"/>
    <property type="molecule type" value="Genomic_DNA"/>
</dbReference>
<proteinExistence type="predicted"/>
<keyword evidence="3" id="KW-1185">Reference proteome</keyword>
<organism evidence="2 3">
    <name type="scientific">Podospora australis</name>
    <dbReference type="NCBI Taxonomy" id="1536484"/>
    <lineage>
        <taxon>Eukaryota</taxon>
        <taxon>Fungi</taxon>
        <taxon>Dikarya</taxon>
        <taxon>Ascomycota</taxon>
        <taxon>Pezizomycotina</taxon>
        <taxon>Sordariomycetes</taxon>
        <taxon>Sordariomycetidae</taxon>
        <taxon>Sordariales</taxon>
        <taxon>Podosporaceae</taxon>
        <taxon>Podospora</taxon>
    </lineage>
</organism>
<keyword evidence="1" id="KW-0732">Signal</keyword>
<comment type="caution">
    <text evidence="2">The sequence shown here is derived from an EMBL/GenBank/DDBJ whole genome shotgun (WGS) entry which is preliminary data.</text>
</comment>
<evidence type="ECO:0008006" key="4">
    <source>
        <dbReference type="Google" id="ProtNLM"/>
    </source>
</evidence>
<dbReference type="Proteomes" id="UP001302126">
    <property type="component" value="Unassembled WGS sequence"/>
</dbReference>